<accession>A0A381S552</accession>
<proteinExistence type="predicted"/>
<dbReference type="SUPFAM" id="SSF51735">
    <property type="entry name" value="NAD(P)-binding Rossmann-fold domains"/>
    <property type="match status" value="1"/>
</dbReference>
<dbReference type="InterPro" id="IPR036291">
    <property type="entry name" value="NAD(P)-bd_dom_sf"/>
</dbReference>
<dbReference type="Gene3D" id="3.40.50.720">
    <property type="entry name" value="NAD(P)-binding Rossmann-like Domain"/>
    <property type="match status" value="1"/>
</dbReference>
<dbReference type="PANTHER" id="PTHR33303">
    <property type="entry name" value="CYTOPLASMIC PROTEIN-RELATED"/>
    <property type="match status" value="1"/>
</dbReference>
<dbReference type="EMBL" id="UINC01002604">
    <property type="protein sequence ID" value="SUZ98441.1"/>
    <property type="molecule type" value="Genomic_DNA"/>
</dbReference>
<name>A0A381S552_9ZZZZ</name>
<evidence type="ECO:0000259" key="1">
    <source>
        <dbReference type="SMART" id="SM00881"/>
    </source>
</evidence>
<feature type="domain" description="CoA-binding" evidence="1">
    <location>
        <begin position="1"/>
        <end position="87"/>
    </location>
</feature>
<dbReference type="AlphaFoldDB" id="A0A381S552"/>
<organism evidence="2">
    <name type="scientific">marine metagenome</name>
    <dbReference type="NCBI Taxonomy" id="408172"/>
    <lineage>
        <taxon>unclassified sequences</taxon>
        <taxon>metagenomes</taxon>
        <taxon>ecological metagenomes</taxon>
    </lineage>
</organism>
<dbReference type="SMART" id="SM00881">
    <property type="entry name" value="CoA_binding"/>
    <property type="match status" value="1"/>
</dbReference>
<dbReference type="PANTHER" id="PTHR33303:SF2">
    <property type="entry name" value="COA-BINDING DOMAIN-CONTAINING PROTEIN"/>
    <property type="match status" value="1"/>
</dbReference>
<evidence type="ECO:0000313" key="2">
    <source>
        <dbReference type="EMBL" id="SUZ98441.1"/>
    </source>
</evidence>
<dbReference type="InterPro" id="IPR003781">
    <property type="entry name" value="CoA-bd"/>
</dbReference>
<gene>
    <name evidence="2" type="ORF">METZ01_LOCUS51295</name>
</gene>
<protein>
    <recommendedName>
        <fullName evidence="1">CoA-binding domain-containing protein</fullName>
    </recommendedName>
</protein>
<sequence>MVGVSPNPARPSNFVATYLVSSSADYEVYFVNPTADEILGRPCVPSLADLPVVPDLVDVFRRLDDVPGVAEESVAVGAKAFWTQFGLWSPEAARIALDGGMDLVMDRCLKVEHARFAGGLHLAGFDTGVIDSRRKG</sequence>
<dbReference type="Pfam" id="PF13380">
    <property type="entry name" value="CoA_binding_2"/>
    <property type="match status" value="1"/>
</dbReference>
<reference evidence="2" key="1">
    <citation type="submission" date="2018-05" db="EMBL/GenBank/DDBJ databases">
        <authorList>
            <person name="Lanie J.A."/>
            <person name="Ng W.-L."/>
            <person name="Kazmierczak K.M."/>
            <person name="Andrzejewski T.M."/>
            <person name="Davidsen T.M."/>
            <person name="Wayne K.J."/>
            <person name="Tettelin H."/>
            <person name="Glass J.I."/>
            <person name="Rusch D."/>
            <person name="Podicherti R."/>
            <person name="Tsui H.-C.T."/>
            <person name="Winkler M.E."/>
        </authorList>
    </citation>
    <scope>NUCLEOTIDE SEQUENCE</scope>
</reference>